<dbReference type="InterPro" id="IPR056509">
    <property type="entry name" value="Imm33-like"/>
</dbReference>
<proteinExistence type="predicted"/>
<feature type="domain" description="Imm33-like" evidence="1">
    <location>
        <begin position="1"/>
        <end position="81"/>
    </location>
</feature>
<dbReference type="Proteomes" id="UP001156974">
    <property type="component" value="Unassembled WGS sequence"/>
</dbReference>
<dbReference type="EMBL" id="JAKUMG010000016">
    <property type="protein sequence ID" value="MDI4671165.1"/>
    <property type="molecule type" value="Genomic_DNA"/>
</dbReference>
<organism evidence="2 3">
    <name type="scientific">Pseudoalteromonas shioyasakiensis</name>
    <dbReference type="NCBI Taxonomy" id="1190813"/>
    <lineage>
        <taxon>Bacteria</taxon>
        <taxon>Pseudomonadati</taxon>
        <taxon>Pseudomonadota</taxon>
        <taxon>Gammaproteobacteria</taxon>
        <taxon>Alteromonadales</taxon>
        <taxon>Pseudoalteromonadaceae</taxon>
        <taxon>Pseudoalteromonas</taxon>
    </lineage>
</organism>
<sequence length="88" mass="10119">MVVISDGVYEGLPLEGVRYPSPDHMSGWWLTTDEYNGDISSLKTVHFTHIVKYRPEVAIYMALPPGYRFMLGGEQEHVWFDEEVANDK</sequence>
<protein>
    <recommendedName>
        <fullName evidence="1">Imm33-like domain-containing protein</fullName>
    </recommendedName>
</protein>
<evidence type="ECO:0000313" key="2">
    <source>
        <dbReference type="EMBL" id="MDI4671165.1"/>
    </source>
</evidence>
<gene>
    <name evidence="2" type="ORF">MKZ47_19035</name>
</gene>
<comment type="caution">
    <text evidence="2">The sequence shown here is derived from an EMBL/GenBank/DDBJ whole genome shotgun (WGS) entry which is preliminary data.</text>
</comment>
<keyword evidence="3" id="KW-1185">Reference proteome</keyword>
<evidence type="ECO:0000259" key="1">
    <source>
        <dbReference type="Pfam" id="PF24719"/>
    </source>
</evidence>
<reference evidence="2 3" key="1">
    <citation type="submission" date="2022-02" db="EMBL/GenBank/DDBJ databases">
        <title>Genome analysis of Beneficial Microorganisms for Coral consortium from Pocillopora damicornis.</title>
        <authorList>
            <person name="Rosado P.M."/>
            <person name="Cardoso P.M."/>
            <person name="Rosado J.G."/>
            <person name="Schultz J."/>
            <person name="Rocha U."/>
            <person name="Costa T.K."/>
            <person name="Peixoto R.S."/>
        </authorList>
    </citation>
    <scope>NUCLEOTIDE SEQUENCE [LARGE SCALE GENOMIC DNA]</scope>
    <source>
        <strain evidence="2 3">BMC5</strain>
    </source>
</reference>
<evidence type="ECO:0000313" key="3">
    <source>
        <dbReference type="Proteomes" id="UP001156974"/>
    </source>
</evidence>
<dbReference type="Pfam" id="PF24719">
    <property type="entry name" value="Imm33-like"/>
    <property type="match status" value="1"/>
</dbReference>
<accession>A0ABT6U7G9</accession>
<name>A0ABT6U7G9_9GAMM</name>